<dbReference type="GO" id="GO:0007623">
    <property type="term" value="P:circadian rhythm"/>
    <property type="evidence" value="ECO:0007669"/>
    <property type="project" value="TreeGrafter"/>
</dbReference>
<organism evidence="7 8">
    <name type="scientific">Prolemur simus</name>
    <name type="common">Greater bamboo lemur</name>
    <name type="synonym">Hapalemur simus</name>
    <dbReference type="NCBI Taxonomy" id="1328070"/>
    <lineage>
        <taxon>Eukaryota</taxon>
        <taxon>Metazoa</taxon>
        <taxon>Chordata</taxon>
        <taxon>Craniata</taxon>
        <taxon>Vertebrata</taxon>
        <taxon>Euteleostomi</taxon>
        <taxon>Mammalia</taxon>
        <taxon>Eutheria</taxon>
        <taxon>Euarchontoglires</taxon>
        <taxon>Primates</taxon>
        <taxon>Strepsirrhini</taxon>
        <taxon>Lemuriformes</taxon>
        <taxon>Lemuridae</taxon>
        <taxon>Prolemur</taxon>
    </lineage>
</organism>
<sequence>QTIPSAPLSLYCSPLCLHPALQPNSHSTCPLHWGPAMRRQREFMPEEKKDTVYWEKRRKNNEAAKRSREKRRLNDAAIEDRLAALMEENTLLRAELRFLPALLSDCQRQRGENELKMLMGSCFSVLSTKVLRHIPDEP</sequence>
<keyword evidence="2" id="KW-0805">Transcription regulation</keyword>
<proteinExistence type="inferred from homology"/>
<dbReference type="SMART" id="SM00338">
    <property type="entry name" value="BRLZ"/>
    <property type="match status" value="1"/>
</dbReference>
<dbReference type="GeneTree" id="ENSGT00940000164108"/>
<dbReference type="Gene3D" id="1.20.5.170">
    <property type="match status" value="1"/>
</dbReference>
<accession>A0A8C9DQG0</accession>
<feature type="domain" description="BZIP" evidence="6">
    <location>
        <begin position="50"/>
        <end position="99"/>
    </location>
</feature>
<keyword evidence="5" id="KW-0539">Nucleus</keyword>
<dbReference type="SUPFAM" id="SSF57959">
    <property type="entry name" value="Leucine zipper domain"/>
    <property type="match status" value="1"/>
</dbReference>
<dbReference type="GO" id="GO:0003677">
    <property type="term" value="F:DNA binding"/>
    <property type="evidence" value="ECO:0007669"/>
    <property type="project" value="UniProtKB-KW"/>
</dbReference>
<reference evidence="7" key="1">
    <citation type="submission" date="2025-08" db="UniProtKB">
        <authorList>
            <consortium name="Ensembl"/>
        </authorList>
    </citation>
    <scope>IDENTIFICATION</scope>
</reference>
<dbReference type="GO" id="GO:0003700">
    <property type="term" value="F:DNA-binding transcription factor activity"/>
    <property type="evidence" value="ECO:0007669"/>
    <property type="project" value="InterPro"/>
</dbReference>
<keyword evidence="4" id="KW-0804">Transcription</keyword>
<dbReference type="InterPro" id="IPR047229">
    <property type="entry name" value="NFIL3-like"/>
</dbReference>
<dbReference type="PROSITE" id="PS00036">
    <property type="entry name" value="BZIP_BASIC"/>
    <property type="match status" value="1"/>
</dbReference>
<dbReference type="PANTHER" id="PTHR15284:SF7">
    <property type="entry name" value="NFIL3 LIKE PROTEIN"/>
    <property type="match status" value="1"/>
</dbReference>
<dbReference type="PROSITE" id="PS50217">
    <property type="entry name" value="BZIP"/>
    <property type="match status" value="1"/>
</dbReference>
<comment type="similarity">
    <text evidence="1">Belongs to the bZIP family. NFIL3 subfamily.</text>
</comment>
<name>A0A8C9DQG0_PROSS</name>
<evidence type="ECO:0000256" key="2">
    <source>
        <dbReference type="ARBA" id="ARBA00023015"/>
    </source>
</evidence>
<dbReference type="Pfam" id="PF07716">
    <property type="entry name" value="bZIP_2"/>
    <property type="match status" value="1"/>
</dbReference>
<evidence type="ECO:0000313" key="8">
    <source>
        <dbReference type="Proteomes" id="UP000694414"/>
    </source>
</evidence>
<evidence type="ECO:0000256" key="4">
    <source>
        <dbReference type="ARBA" id="ARBA00023163"/>
    </source>
</evidence>
<reference evidence="7" key="2">
    <citation type="submission" date="2025-09" db="UniProtKB">
        <authorList>
            <consortium name="Ensembl"/>
        </authorList>
    </citation>
    <scope>IDENTIFICATION</scope>
</reference>
<evidence type="ECO:0000256" key="3">
    <source>
        <dbReference type="ARBA" id="ARBA00023125"/>
    </source>
</evidence>
<keyword evidence="3" id="KW-0238">DNA-binding</keyword>
<dbReference type="Ensembl" id="ENSPSMT00000031201.1">
    <property type="protein sequence ID" value="ENSPSMP00000026958.1"/>
    <property type="gene ID" value="ENSPSMG00000018889.1"/>
</dbReference>
<evidence type="ECO:0000256" key="5">
    <source>
        <dbReference type="ARBA" id="ARBA00023242"/>
    </source>
</evidence>
<protein>
    <recommendedName>
        <fullName evidence="6">BZIP domain-containing protein</fullName>
    </recommendedName>
</protein>
<dbReference type="InterPro" id="IPR004827">
    <property type="entry name" value="bZIP"/>
</dbReference>
<dbReference type="GO" id="GO:0005634">
    <property type="term" value="C:nucleus"/>
    <property type="evidence" value="ECO:0007669"/>
    <property type="project" value="TreeGrafter"/>
</dbReference>
<dbReference type="Proteomes" id="UP000694414">
    <property type="component" value="Unplaced"/>
</dbReference>
<dbReference type="FunFam" id="1.20.5.170:FF:000025">
    <property type="entry name" value="nuclear factor interleukin-3-regulated protein-like"/>
    <property type="match status" value="1"/>
</dbReference>
<evidence type="ECO:0000259" key="6">
    <source>
        <dbReference type="PROSITE" id="PS50217"/>
    </source>
</evidence>
<dbReference type="InterPro" id="IPR046347">
    <property type="entry name" value="bZIP_sf"/>
</dbReference>
<dbReference type="AlphaFoldDB" id="A0A8C9DQG0"/>
<evidence type="ECO:0000256" key="1">
    <source>
        <dbReference type="ARBA" id="ARBA00006079"/>
    </source>
</evidence>
<keyword evidence="8" id="KW-1185">Reference proteome</keyword>
<dbReference type="PANTHER" id="PTHR15284">
    <property type="entry name" value="NUCLEAR FACTOR INTERLEUKIN-3-REGULATED PROTEIN"/>
    <property type="match status" value="1"/>
</dbReference>
<evidence type="ECO:0000313" key="7">
    <source>
        <dbReference type="Ensembl" id="ENSPSMP00000026958.1"/>
    </source>
</evidence>